<name>A0ABP8MND6_9BACT</name>
<reference evidence="5" key="1">
    <citation type="journal article" date="2019" name="Int. J. Syst. Evol. Microbiol.">
        <title>The Global Catalogue of Microorganisms (GCM) 10K type strain sequencing project: providing services to taxonomists for standard genome sequencing and annotation.</title>
        <authorList>
            <consortium name="The Broad Institute Genomics Platform"/>
            <consortium name="The Broad Institute Genome Sequencing Center for Infectious Disease"/>
            <person name="Wu L."/>
            <person name="Ma J."/>
        </authorList>
    </citation>
    <scope>NUCLEOTIDE SEQUENCE [LARGE SCALE GENOMIC DNA]</scope>
    <source>
        <strain evidence="5">JCM 31921</strain>
    </source>
</reference>
<evidence type="ECO:0000313" key="4">
    <source>
        <dbReference type="EMBL" id="GAA4453378.1"/>
    </source>
</evidence>
<dbReference type="PANTHER" id="PTHR43546">
    <property type="entry name" value="UPF0173 METAL-DEPENDENT HYDROLASE MJ1163-RELATED"/>
    <property type="match status" value="1"/>
</dbReference>
<organism evidence="4 5">
    <name type="scientific">Rurimicrobium arvi</name>
    <dbReference type="NCBI Taxonomy" id="2049916"/>
    <lineage>
        <taxon>Bacteria</taxon>
        <taxon>Pseudomonadati</taxon>
        <taxon>Bacteroidota</taxon>
        <taxon>Chitinophagia</taxon>
        <taxon>Chitinophagales</taxon>
        <taxon>Chitinophagaceae</taxon>
        <taxon>Rurimicrobium</taxon>
    </lineage>
</organism>
<dbReference type="InterPro" id="IPR001279">
    <property type="entry name" value="Metallo-B-lactamas"/>
</dbReference>
<dbReference type="NCBIfam" id="NF001911">
    <property type="entry name" value="PRK00685.1"/>
    <property type="match status" value="1"/>
</dbReference>
<evidence type="ECO:0000259" key="3">
    <source>
        <dbReference type="SMART" id="SM00849"/>
    </source>
</evidence>
<dbReference type="SMART" id="SM00849">
    <property type="entry name" value="Lactamase_B"/>
    <property type="match status" value="1"/>
</dbReference>
<comment type="similarity">
    <text evidence="2">Belongs to the UPF0173 family.</text>
</comment>
<dbReference type="Gene3D" id="3.60.15.10">
    <property type="entry name" value="Ribonuclease Z/Hydroxyacylglutathione hydrolase-like"/>
    <property type="match status" value="1"/>
</dbReference>
<dbReference type="EMBL" id="BAABEZ010000022">
    <property type="protein sequence ID" value="GAA4453378.1"/>
    <property type="molecule type" value="Genomic_DNA"/>
</dbReference>
<dbReference type="InterPro" id="IPR022877">
    <property type="entry name" value="UPF0173"/>
</dbReference>
<dbReference type="GO" id="GO:0016787">
    <property type="term" value="F:hydrolase activity"/>
    <property type="evidence" value="ECO:0007669"/>
    <property type="project" value="UniProtKB-KW"/>
</dbReference>
<evidence type="ECO:0000256" key="2">
    <source>
        <dbReference type="HAMAP-Rule" id="MF_00457"/>
    </source>
</evidence>
<sequence length="241" mass="26195">MNAQALSLKQIKTTQRMKFTYWGHATFSVVVGGTKLLFDPFVTPNPLAKDIDIKTIGADYILISHGHGDHIADAAAIAEHTGATVICAPEVAAWLKKQGVTRIHEMNFGSYTFDFGTVTMVPAAHSSGLPDGSYGGNPGGFVVRSAEKNFYYSGDTSLTMEMQLIPFYAKPDFAVLPIGGNYTMNAEEALRCAEMIHCDKIIGVHYDSFPVISIDREDAKSRFTLANKELLLPGIGESLDI</sequence>
<feature type="domain" description="Metallo-beta-lactamase" evidence="3">
    <location>
        <begin position="23"/>
        <end position="205"/>
    </location>
</feature>
<dbReference type="InterPro" id="IPR050114">
    <property type="entry name" value="UPF0173_UPF0282_UlaG_hydrolase"/>
</dbReference>
<accession>A0ABP8MND6</accession>
<keyword evidence="5" id="KW-1185">Reference proteome</keyword>
<dbReference type="SUPFAM" id="SSF56281">
    <property type="entry name" value="Metallo-hydrolase/oxidoreductase"/>
    <property type="match status" value="1"/>
</dbReference>
<dbReference type="HAMAP" id="MF_00457">
    <property type="entry name" value="UPF0173"/>
    <property type="match status" value="1"/>
</dbReference>
<dbReference type="PANTHER" id="PTHR43546:SF3">
    <property type="entry name" value="UPF0173 METAL-DEPENDENT HYDROLASE MJ1163"/>
    <property type="match status" value="1"/>
</dbReference>
<gene>
    <name evidence="4" type="ORF">GCM10023092_13620</name>
</gene>
<keyword evidence="1 2" id="KW-0378">Hydrolase</keyword>
<evidence type="ECO:0000256" key="1">
    <source>
        <dbReference type="ARBA" id="ARBA00022801"/>
    </source>
</evidence>
<proteinExistence type="inferred from homology"/>
<comment type="caution">
    <text evidence="4">The sequence shown here is derived from an EMBL/GenBank/DDBJ whole genome shotgun (WGS) entry which is preliminary data.</text>
</comment>
<evidence type="ECO:0000313" key="5">
    <source>
        <dbReference type="Proteomes" id="UP001501410"/>
    </source>
</evidence>
<dbReference type="InterPro" id="IPR036866">
    <property type="entry name" value="RibonucZ/Hydroxyglut_hydro"/>
</dbReference>
<protein>
    <recommendedName>
        <fullName evidence="2">UPF0173 metal-dependent hydrolase GCM10023092_13620</fullName>
    </recommendedName>
</protein>
<dbReference type="Pfam" id="PF12706">
    <property type="entry name" value="Lactamase_B_2"/>
    <property type="match status" value="1"/>
</dbReference>
<dbReference type="Proteomes" id="UP001501410">
    <property type="component" value="Unassembled WGS sequence"/>
</dbReference>